<comment type="caution">
    <text evidence="2">The sequence shown here is derived from an EMBL/GenBank/DDBJ whole genome shotgun (WGS) entry which is preliminary data.</text>
</comment>
<feature type="compositionally biased region" description="Polar residues" evidence="1">
    <location>
        <begin position="23"/>
        <end position="35"/>
    </location>
</feature>
<dbReference type="EMBL" id="AVOT02007190">
    <property type="protein sequence ID" value="MBW0483341.1"/>
    <property type="molecule type" value="Genomic_DNA"/>
</dbReference>
<evidence type="ECO:0000313" key="3">
    <source>
        <dbReference type="Proteomes" id="UP000765509"/>
    </source>
</evidence>
<protein>
    <submittedName>
        <fullName evidence="2">Uncharacterized protein</fullName>
    </submittedName>
</protein>
<keyword evidence="3" id="KW-1185">Reference proteome</keyword>
<evidence type="ECO:0000313" key="2">
    <source>
        <dbReference type="EMBL" id="MBW0483341.1"/>
    </source>
</evidence>
<organism evidence="2 3">
    <name type="scientific">Austropuccinia psidii MF-1</name>
    <dbReference type="NCBI Taxonomy" id="1389203"/>
    <lineage>
        <taxon>Eukaryota</taxon>
        <taxon>Fungi</taxon>
        <taxon>Dikarya</taxon>
        <taxon>Basidiomycota</taxon>
        <taxon>Pucciniomycotina</taxon>
        <taxon>Pucciniomycetes</taxon>
        <taxon>Pucciniales</taxon>
        <taxon>Sphaerophragmiaceae</taxon>
        <taxon>Austropuccinia</taxon>
    </lineage>
</organism>
<sequence>MTNTFSQSDGVIARFIQQAESKVATGNNPFRSNNQNKEKGKGCSISFQDQVPKSSNPSSSGRSMKLTTNPRASQTRPVSPVKWNPIQMLMHDAPPDFKYTKVSNSSGNFHFK</sequence>
<gene>
    <name evidence="2" type="ORF">O181_023056</name>
</gene>
<reference evidence="2" key="1">
    <citation type="submission" date="2021-03" db="EMBL/GenBank/DDBJ databases">
        <title>Draft genome sequence of rust myrtle Austropuccinia psidii MF-1, a brazilian biotype.</title>
        <authorList>
            <person name="Quecine M.C."/>
            <person name="Pachon D.M.R."/>
            <person name="Bonatelli M.L."/>
            <person name="Correr F.H."/>
            <person name="Franceschini L.M."/>
            <person name="Leite T.F."/>
            <person name="Margarido G.R.A."/>
            <person name="Almeida C.A."/>
            <person name="Ferrarezi J.A."/>
            <person name="Labate C.A."/>
        </authorList>
    </citation>
    <scope>NUCLEOTIDE SEQUENCE</scope>
    <source>
        <strain evidence="2">MF-1</strain>
    </source>
</reference>
<name>A0A9Q3GXA8_9BASI</name>
<feature type="compositionally biased region" description="Low complexity" evidence="1">
    <location>
        <begin position="54"/>
        <end position="63"/>
    </location>
</feature>
<evidence type="ECO:0000256" key="1">
    <source>
        <dbReference type="SAM" id="MobiDB-lite"/>
    </source>
</evidence>
<accession>A0A9Q3GXA8</accession>
<dbReference type="AlphaFoldDB" id="A0A9Q3GXA8"/>
<dbReference type="Proteomes" id="UP000765509">
    <property type="component" value="Unassembled WGS sequence"/>
</dbReference>
<feature type="region of interest" description="Disordered" evidence="1">
    <location>
        <begin position="23"/>
        <end position="84"/>
    </location>
</feature>
<feature type="compositionally biased region" description="Polar residues" evidence="1">
    <location>
        <begin position="65"/>
        <end position="77"/>
    </location>
</feature>
<proteinExistence type="predicted"/>